<feature type="transmembrane region" description="Helical" evidence="1">
    <location>
        <begin position="197"/>
        <end position="216"/>
    </location>
</feature>
<dbReference type="Proteomes" id="UP000823775">
    <property type="component" value="Unassembled WGS sequence"/>
</dbReference>
<evidence type="ECO:0000256" key="1">
    <source>
        <dbReference type="SAM" id="Phobius"/>
    </source>
</evidence>
<accession>A0ABS8T1L4</accession>
<keyword evidence="3" id="KW-1185">Reference proteome</keyword>
<proteinExistence type="predicted"/>
<feature type="transmembrane region" description="Helical" evidence="1">
    <location>
        <begin position="55"/>
        <end position="75"/>
    </location>
</feature>
<feature type="transmembrane region" description="Helical" evidence="1">
    <location>
        <begin position="145"/>
        <end position="164"/>
    </location>
</feature>
<evidence type="ECO:0000313" key="3">
    <source>
        <dbReference type="Proteomes" id="UP000823775"/>
    </source>
</evidence>
<evidence type="ECO:0000313" key="2">
    <source>
        <dbReference type="EMBL" id="MCD7464899.1"/>
    </source>
</evidence>
<keyword evidence="1" id="KW-1133">Transmembrane helix</keyword>
<comment type="caution">
    <text evidence="2">The sequence shown here is derived from an EMBL/GenBank/DDBJ whole genome shotgun (WGS) entry which is preliminary data.</text>
</comment>
<gene>
    <name evidence="2" type="ORF">HAX54_000169</name>
</gene>
<feature type="transmembrane region" description="Helical" evidence="1">
    <location>
        <begin position="82"/>
        <end position="110"/>
    </location>
</feature>
<keyword evidence="1" id="KW-0472">Membrane</keyword>
<keyword evidence="1" id="KW-0812">Transmembrane</keyword>
<reference evidence="2 3" key="1">
    <citation type="journal article" date="2021" name="BMC Genomics">
        <title>Datura genome reveals duplications of psychoactive alkaloid biosynthetic genes and high mutation rate following tissue culture.</title>
        <authorList>
            <person name="Rajewski A."/>
            <person name="Carter-House D."/>
            <person name="Stajich J."/>
            <person name="Litt A."/>
        </authorList>
    </citation>
    <scope>NUCLEOTIDE SEQUENCE [LARGE SCALE GENOMIC DNA]</scope>
    <source>
        <strain evidence="2">AR-01</strain>
    </source>
</reference>
<protein>
    <submittedName>
        <fullName evidence="2">Uncharacterized protein</fullName>
    </submittedName>
</protein>
<feature type="transmembrane region" description="Helical" evidence="1">
    <location>
        <begin position="116"/>
        <end position="138"/>
    </location>
</feature>
<name>A0ABS8T1L4_DATST</name>
<dbReference type="EMBL" id="JACEIK010001001">
    <property type="protein sequence ID" value="MCD7464899.1"/>
    <property type="molecule type" value="Genomic_DNA"/>
</dbReference>
<organism evidence="2 3">
    <name type="scientific">Datura stramonium</name>
    <name type="common">Jimsonweed</name>
    <name type="synonym">Common thornapple</name>
    <dbReference type="NCBI Taxonomy" id="4076"/>
    <lineage>
        <taxon>Eukaryota</taxon>
        <taxon>Viridiplantae</taxon>
        <taxon>Streptophyta</taxon>
        <taxon>Embryophyta</taxon>
        <taxon>Tracheophyta</taxon>
        <taxon>Spermatophyta</taxon>
        <taxon>Magnoliopsida</taxon>
        <taxon>eudicotyledons</taxon>
        <taxon>Gunneridae</taxon>
        <taxon>Pentapetalae</taxon>
        <taxon>asterids</taxon>
        <taxon>lamiids</taxon>
        <taxon>Solanales</taxon>
        <taxon>Solanaceae</taxon>
        <taxon>Solanoideae</taxon>
        <taxon>Datureae</taxon>
        <taxon>Datura</taxon>
    </lineage>
</organism>
<sequence length="236" mass="26489">MTSQPDMGDSSLRGRLAALNLTYQKGLQAVVSLFNRINKAFSGTGAGFLMLPYSLWWILFSLVPFVSVVASILNLMGDPKVFTLFLVLDLIVMIGGYLIHCVVLFYVVYWYRDMPFQLIGANTKFMIEVIPMITVAALHHLLAANYAYIALLISLGCTGYFYTFAHFLHVAYDIGAIDVSLGLVMQVLGYMLIKVELLFRGLALSFCLGFSFYRYMTYCSPEIPAHHKKESELLPC</sequence>